<dbReference type="GO" id="GO:0042274">
    <property type="term" value="P:ribosomal small subunit biogenesis"/>
    <property type="evidence" value="ECO:0007669"/>
    <property type="project" value="TreeGrafter"/>
</dbReference>
<keyword evidence="3 6" id="KW-0694">RNA-binding</keyword>
<gene>
    <name evidence="8" type="primary">rps4</name>
    <name evidence="8" type="ORF">CH29B_m017</name>
</gene>
<dbReference type="InterPro" id="IPR002942">
    <property type="entry name" value="S4_RNA-bd"/>
</dbReference>
<dbReference type="SMART" id="SM00363">
    <property type="entry name" value="S4"/>
    <property type="match status" value="1"/>
</dbReference>
<keyword evidence="4 8" id="KW-0689">Ribosomal protein</keyword>
<dbReference type="GO" id="GO:0015935">
    <property type="term" value="C:small ribosomal subunit"/>
    <property type="evidence" value="ECO:0007669"/>
    <property type="project" value="TreeGrafter"/>
</dbReference>
<dbReference type="GO" id="GO:0003735">
    <property type="term" value="F:structural constituent of ribosome"/>
    <property type="evidence" value="ECO:0007669"/>
    <property type="project" value="TreeGrafter"/>
</dbReference>
<dbReference type="CDD" id="cd00165">
    <property type="entry name" value="S4"/>
    <property type="match status" value="1"/>
</dbReference>
<evidence type="ECO:0000256" key="3">
    <source>
        <dbReference type="ARBA" id="ARBA00022884"/>
    </source>
</evidence>
<evidence type="ECO:0000313" key="8">
    <source>
        <dbReference type="EMBL" id="AGZ19393.1"/>
    </source>
</evidence>
<reference evidence="8" key="1">
    <citation type="journal article" date="2014" name="BMC Genomics">
        <title>Plastid and mitochondrion genomic sequences from Arctic Chlorella sp. ArM0029B.</title>
        <authorList>
            <person name="Jeong H."/>
            <person name="Lim J.M."/>
            <person name="Park J."/>
            <person name="Sim Y.M."/>
            <person name="Choi H.G."/>
            <person name="Lee J."/>
            <person name="Jeong W.J."/>
        </authorList>
    </citation>
    <scope>NUCLEOTIDE SEQUENCE</scope>
    <source>
        <strain evidence="8">ArM0029B</strain>
    </source>
</reference>
<sequence length="516" mass="61403">MKQSYTIQNSAKIIRDKNTFLSPKLLKLRYLLQNSKINTITNSDDSENFRFYPIQSEKKSIGFNMSKDFSFYLSLIEKPVNLLFSIDQFLFEFSKRTYQQKKTGEFFQQLKERKKFSLFYGHLTRKQILNLFNKMKKNKGYFSKNIFSLLERRLDVVLYRSGLLKTIAEARQLIKHKKILVNQKVIDVPSFLLYSGDFVSIQQKMGGILSNQLANSLKTKRVKNHPKIVRDFYSTLKKILDFSQSLTKSQKLLSTTSPIIKFRSKHLCKLVIQLLCTRIKLRSYWNLNKDKCYPTHVNLEKFKENSLSVQKKQFLIMFKWKSLSQKKHFFSKNLGEKLMNKPFRRKNNQEQVIYANGGCLQKKPVFSNRTLLNLKKKQLFTKTFLSNSKKSQSITQQMSHYASDKKDFKLINFKKKNIALYRKSFLLFLKHLENSKKFTSIISLSMKKSLLKNSFYKQKSINKEFYDFSRNLNFRLIRPLNFEVSYNLLNIIYLYSPQRVNFPFYIDLDLIKRSLR</sequence>
<evidence type="ECO:0000256" key="1">
    <source>
        <dbReference type="ARBA" id="ARBA00007465"/>
    </source>
</evidence>
<evidence type="ECO:0000256" key="2">
    <source>
        <dbReference type="ARBA" id="ARBA00022730"/>
    </source>
</evidence>
<dbReference type="PROSITE" id="PS50889">
    <property type="entry name" value="S4"/>
    <property type="match status" value="1"/>
</dbReference>
<evidence type="ECO:0000256" key="4">
    <source>
        <dbReference type="ARBA" id="ARBA00022980"/>
    </source>
</evidence>
<dbReference type="PANTHER" id="PTHR11831">
    <property type="entry name" value="30S 40S RIBOSOMAL PROTEIN"/>
    <property type="match status" value="1"/>
</dbReference>
<keyword evidence="5" id="KW-0687">Ribonucleoprotein</keyword>
<evidence type="ECO:0000259" key="7">
    <source>
        <dbReference type="SMART" id="SM00363"/>
    </source>
</evidence>
<protein>
    <submittedName>
        <fullName evidence="8">30S ribosomal protein S4</fullName>
    </submittedName>
</protein>
<dbReference type="InterPro" id="IPR036986">
    <property type="entry name" value="S4_RNA-bd_sf"/>
</dbReference>
<dbReference type="InterPro" id="IPR022801">
    <property type="entry name" value="Ribosomal_uS4"/>
</dbReference>
<accession>U5U505</accession>
<dbReference type="Pfam" id="PF01479">
    <property type="entry name" value="S4"/>
    <property type="match status" value="1"/>
</dbReference>
<evidence type="ECO:0000256" key="5">
    <source>
        <dbReference type="ARBA" id="ARBA00023274"/>
    </source>
</evidence>
<feature type="domain" description="RNA-binding S4" evidence="7">
    <location>
        <begin position="152"/>
        <end position="218"/>
    </location>
</feature>
<geneLocation type="mitochondrion" evidence="8"/>
<proteinExistence type="inferred from homology"/>
<dbReference type="SUPFAM" id="SSF55174">
    <property type="entry name" value="Alpha-L RNA-binding motif"/>
    <property type="match status" value="1"/>
</dbReference>
<keyword evidence="2" id="KW-0699">rRNA-binding</keyword>
<keyword evidence="8" id="KW-0496">Mitochondrion</keyword>
<dbReference type="AlphaFoldDB" id="U5U505"/>
<comment type="similarity">
    <text evidence="1">Belongs to the universal ribosomal protein uS4 family.</text>
</comment>
<name>U5U505_9CHLO</name>
<dbReference type="Gene3D" id="3.10.290.10">
    <property type="entry name" value="RNA-binding S4 domain"/>
    <property type="match status" value="1"/>
</dbReference>
<organism evidence="8">
    <name type="scientific">Chlorella sp. ArM0029B</name>
    <dbReference type="NCBI Taxonomy" id="1415603"/>
    <lineage>
        <taxon>Eukaryota</taxon>
        <taxon>Viridiplantae</taxon>
        <taxon>Chlorophyta</taxon>
        <taxon>core chlorophytes</taxon>
        <taxon>Trebouxiophyceae</taxon>
        <taxon>Chlorellales</taxon>
        <taxon>Chlorellaceae</taxon>
        <taxon>Chlorella clade</taxon>
        <taxon>Chlorella</taxon>
    </lineage>
</organism>
<dbReference type="Gene3D" id="1.10.1050.10">
    <property type="entry name" value="Ribosomal Protein S4 Delta 41, Chain A, domain 1"/>
    <property type="match status" value="1"/>
</dbReference>
<dbReference type="EMBL" id="KF554428">
    <property type="protein sequence ID" value="AGZ19393.1"/>
    <property type="molecule type" value="Genomic_DNA"/>
</dbReference>
<dbReference type="GO" id="GO:0019843">
    <property type="term" value="F:rRNA binding"/>
    <property type="evidence" value="ECO:0007669"/>
    <property type="project" value="UniProtKB-KW"/>
</dbReference>
<dbReference type="PANTHER" id="PTHR11831:SF4">
    <property type="entry name" value="SMALL RIBOSOMAL SUBUNIT PROTEIN US4M"/>
    <property type="match status" value="1"/>
</dbReference>
<evidence type="ECO:0000256" key="6">
    <source>
        <dbReference type="PROSITE-ProRule" id="PRU00182"/>
    </source>
</evidence>